<dbReference type="EMBL" id="BGPR01007828">
    <property type="protein sequence ID" value="GBN29839.1"/>
    <property type="molecule type" value="Genomic_DNA"/>
</dbReference>
<keyword evidence="2" id="KW-1185">Reference proteome</keyword>
<gene>
    <name evidence="1" type="ORF">AVEN_13768_1</name>
</gene>
<reference evidence="1 2" key="1">
    <citation type="journal article" date="2019" name="Sci. Rep.">
        <title>Orb-weaving spider Araneus ventricosus genome elucidates the spidroin gene catalogue.</title>
        <authorList>
            <person name="Kono N."/>
            <person name="Nakamura H."/>
            <person name="Ohtoshi R."/>
            <person name="Moran D.A.P."/>
            <person name="Shinohara A."/>
            <person name="Yoshida Y."/>
            <person name="Fujiwara M."/>
            <person name="Mori M."/>
            <person name="Tomita M."/>
            <person name="Arakawa K."/>
        </authorList>
    </citation>
    <scope>NUCLEOTIDE SEQUENCE [LARGE SCALE GENOMIC DNA]</scope>
</reference>
<comment type="caution">
    <text evidence="1">The sequence shown here is derived from an EMBL/GenBank/DDBJ whole genome shotgun (WGS) entry which is preliminary data.</text>
</comment>
<proteinExistence type="predicted"/>
<dbReference type="AlphaFoldDB" id="A0A4Y2MTH3"/>
<protein>
    <submittedName>
        <fullName evidence="1">Uncharacterized protein</fullName>
    </submittedName>
</protein>
<name>A0A4Y2MTH3_ARAVE</name>
<sequence length="152" mass="17389">MKIPKAKGFEKRPNFHNLTLKRPIWQPDSNQPSLSIVFPRTSKTLMCCNKTWRSHRQDTFRLQKQHSFPISFSLPPKAPVVLSGTRSPYRNGESGIVRGVRVLEEELIRSFWSDSSPVVPFEDPDLRIRSGVNDTSLHFLSIPYVSALLGRT</sequence>
<evidence type="ECO:0000313" key="2">
    <source>
        <dbReference type="Proteomes" id="UP000499080"/>
    </source>
</evidence>
<accession>A0A4Y2MTH3</accession>
<evidence type="ECO:0000313" key="1">
    <source>
        <dbReference type="EMBL" id="GBN29839.1"/>
    </source>
</evidence>
<dbReference type="Proteomes" id="UP000499080">
    <property type="component" value="Unassembled WGS sequence"/>
</dbReference>
<organism evidence="1 2">
    <name type="scientific">Araneus ventricosus</name>
    <name type="common">Orbweaver spider</name>
    <name type="synonym">Epeira ventricosa</name>
    <dbReference type="NCBI Taxonomy" id="182803"/>
    <lineage>
        <taxon>Eukaryota</taxon>
        <taxon>Metazoa</taxon>
        <taxon>Ecdysozoa</taxon>
        <taxon>Arthropoda</taxon>
        <taxon>Chelicerata</taxon>
        <taxon>Arachnida</taxon>
        <taxon>Araneae</taxon>
        <taxon>Araneomorphae</taxon>
        <taxon>Entelegynae</taxon>
        <taxon>Araneoidea</taxon>
        <taxon>Araneidae</taxon>
        <taxon>Araneus</taxon>
    </lineage>
</organism>